<dbReference type="AlphaFoldDB" id="A0AA38NWT3"/>
<organism evidence="1 2">
    <name type="scientific">Lentinula raphanica</name>
    <dbReference type="NCBI Taxonomy" id="153919"/>
    <lineage>
        <taxon>Eukaryota</taxon>
        <taxon>Fungi</taxon>
        <taxon>Dikarya</taxon>
        <taxon>Basidiomycota</taxon>
        <taxon>Agaricomycotina</taxon>
        <taxon>Agaricomycetes</taxon>
        <taxon>Agaricomycetidae</taxon>
        <taxon>Agaricales</taxon>
        <taxon>Marasmiineae</taxon>
        <taxon>Omphalotaceae</taxon>
        <taxon>Lentinula</taxon>
    </lineage>
</organism>
<gene>
    <name evidence="1" type="ORF">F5878DRAFT_548642</name>
</gene>
<reference evidence="1" key="1">
    <citation type="submission" date="2022-08" db="EMBL/GenBank/DDBJ databases">
        <authorList>
            <consortium name="DOE Joint Genome Institute"/>
            <person name="Min B."/>
            <person name="Riley R."/>
            <person name="Sierra-Patev S."/>
            <person name="Naranjo-Ortiz M."/>
            <person name="Looney B."/>
            <person name="Konkel Z."/>
            <person name="Slot J.C."/>
            <person name="Sakamoto Y."/>
            <person name="Steenwyk J.L."/>
            <person name="Rokas A."/>
            <person name="Carro J."/>
            <person name="Camarero S."/>
            <person name="Ferreira P."/>
            <person name="Molpeceres G."/>
            <person name="Ruiz-Duenas F.J."/>
            <person name="Serrano A."/>
            <person name="Henrissat B."/>
            <person name="Drula E."/>
            <person name="Hughes K.W."/>
            <person name="Mata J.L."/>
            <person name="Ishikawa N.K."/>
            <person name="Vargas-Isla R."/>
            <person name="Ushijima S."/>
            <person name="Smith C.A."/>
            <person name="Ahrendt S."/>
            <person name="Andreopoulos W."/>
            <person name="He G."/>
            <person name="Labutti K."/>
            <person name="Lipzen A."/>
            <person name="Ng V."/>
            <person name="Sandor L."/>
            <person name="Barry K."/>
            <person name="Martinez A.T."/>
            <person name="Xiao Y."/>
            <person name="Gibbons J.G."/>
            <person name="Terashima K."/>
            <person name="Hibbett D.S."/>
            <person name="Grigoriev I.V."/>
        </authorList>
    </citation>
    <scope>NUCLEOTIDE SEQUENCE</scope>
    <source>
        <strain evidence="1">TFB9207</strain>
    </source>
</reference>
<comment type="caution">
    <text evidence="1">The sequence shown here is derived from an EMBL/GenBank/DDBJ whole genome shotgun (WGS) entry which is preliminary data.</text>
</comment>
<keyword evidence="2" id="KW-1185">Reference proteome</keyword>
<dbReference type="Proteomes" id="UP001163846">
    <property type="component" value="Unassembled WGS sequence"/>
</dbReference>
<dbReference type="EMBL" id="MU807086">
    <property type="protein sequence ID" value="KAJ3832091.1"/>
    <property type="molecule type" value="Genomic_DNA"/>
</dbReference>
<feature type="non-terminal residue" evidence="1">
    <location>
        <position position="1"/>
    </location>
</feature>
<name>A0AA38NWT3_9AGAR</name>
<protein>
    <submittedName>
        <fullName evidence="1">Uncharacterized protein</fullName>
    </submittedName>
</protein>
<sequence length="125" mass="14349">IFFFGAIQEGLRGPQFTAATQHEEAIGDITTYGIDWDDLANPTLLRHHNQHNPDEIENLDYQPTRLPSHLSLIEIPAFECPFTSEAQLKTFNEALLVMPEYHSRDMGERKTLWMQALDLLQILLS</sequence>
<accession>A0AA38NWT3</accession>
<evidence type="ECO:0000313" key="2">
    <source>
        <dbReference type="Proteomes" id="UP001163846"/>
    </source>
</evidence>
<evidence type="ECO:0000313" key="1">
    <source>
        <dbReference type="EMBL" id="KAJ3832091.1"/>
    </source>
</evidence>
<proteinExistence type="predicted"/>